<gene>
    <name evidence="2" type="ORF">Metal_3606</name>
</gene>
<proteinExistence type="predicted"/>
<reference evidence="2 3" key="1">
    <citation type="journal article" date="2013" name="Genome Announc.">
        <title>Genome Sequence of the Obligate Gammaproteobacterial Methanotroph Methylomicrobium album Strain BG8.</title>
        <authorList>
            <person name="Kits K.D."/>
            <person name="Kalyuzhnaya M.G."/>
            <person name="Klotz M.G."/>
            <person name="Jetten M.S."/>
            <person name="Op den Camp H.J."/>
            <person name="Vuilleumier S."/>
            <person name="Bringel F."/>
            <person name="Dispirito A.A."/>
            <person name="Murrell J.C."/>
            <person name="Bruce D."/>
            <person name="Cheng J.F."/>
            <person name="Copeland A."/>
            <person name="Goodwin L."/>
            <person name="Hauser L."/>
            <person name="Lajus A."/>
            <person name="Land M.L."/>
            <person name="Lapidus A."/>
            <person name="Lucas S."/>
            <person name="Medigue C."/>
            <person name="Pitluck S."/>
            <person name="Woyke T."/>
            <person name="Zeytun A."/>
            <person name="Stein L.Y."/>
        </authorList>
    </citation>
    <scope>NUCLEOTIDE SEQUENCE [LARGE SCALE GENOMIC DNA]</scope>
    <source>
        <strain evidence="2 3">BG8</strain>
    </source>
</reference>
<name>H8GGX8_METAL</name>
<evidence type="ECO:0000256" key="1">
    <source>
        <dbReference type="SAM" id="Phobius"/>
    </source>
</evidence>
<dbReference type="AlphaFoldDB" id="H8GGX8"/>
<dbReference type="InterPro" id="IPR032751">
    <property type="entry name" value="Fuseless"/>
</dbReference>
<dbReference type="HOGENOM" id="CLU_2647750_0_0_6"/>
<feature type="transmembrane region" description="Helical" evidence="1">
    <location>
        <begin position="50"/>
        <end position="73"/>
    </location>
</feature>
<dbReference type="Proteomes" id="UP000005090">
    <property type="component" value="Chromosome"/>
</dbReference>
<keyword evidence="3" id="KW-1185">Reference proteome</keyword>
<accession>H8GGX8</accession>
<evidence type="ECO:0000313" key="2">
    <source>
        <dbReference type="EMBL" id="EIC31253.1"/>
    </source>
</evidence>
<protein>
    <submittedName>
        <fullName evidence="2">Uncharacterized protein</fullName>
    </submittedName>
</protein>
<sequence length="83" mass="9332">MRPPQAMLKQVKDSPKLEQFKARHPNANVVVIVFAIVMLWRGAWGLLDTYLFPGSPTLSYLVCIGLGAAILYLDNFSIDNLKR</sequence>
<feature type="transmembrane region" description="Helical" evidence="1">
    <location>
        <begin position="26"/>
        <end position="44"/>
    </location>
</feature>
<keyword evidence="1" id="KW-0472">Membrane</keyword>
<dbReference type="Pfam" id="PF15993">
    <property type="entry name" value="Fuseless"/>
    <property type="match status" value="1"/>
</dbReference>
<organism evidence="2 3">
    <name type="scientific">Methylomicrobium album BG8</name>
    <dbReference type="NCBI Taxonomy" id="686340"/>
    <lineage>
        <taxon>Bacteria</taxon>
        <taxon>Pseudomonadati</taxon>
        <taxon>Pseudomonadota</taxon>
        <taxon>Gammaproteobacteria</taxon>
        <taxon>Methylococcales</taxon>
        <taxon>Methylococcaceae</taxon>
        <taxon>Methylomicrobium</taxon>
    </lineage>
</organism>
<keyword evidence="1" id="KW-1133">Transmembrane helix</keyword>
<dbReference type="EMBL" id="CM001475">
    <property type="protein sequence ID" value="EIC31253.1"/>
    <property type="molecule type" value="Genomic_DNA"/>
</dbReference>
<evidence type="ECO:0000313" key="3">
    <source>
        <dbReference type="Proteomes" id="UP000005090"/>
    </source>
</evidence>
<keyword evidence="1" id="KW-0812">Transmembrane</keyword>
<dbReference type="eggNOG" id="ENOG5031M2H">
    <property type="taxonomic scope" value="Bacteria"/>
</dbReference>
<dbReference type="STRING" id="686340.Metal_3606"/>